<protein>
    <submittedName>
        <fullName evidence="2">Uncharacterized protein</fullName>
    </submittedName>
</protein>
<evidence type="ECO:0000313" key="3">
    <source>
        <dbReference type="Proteomes" id="UP001154282"/>
    </source>
</evidence>
<reference evidence="2" key="1">
    <citation type="submission" date="2022-08" db="EMBL/GenBank/DDBJ databases">
        <authorList>
            <person name="Gutierrez-Valencia J."/>
        </authorList>
    </citation>
    <scope>NUCLEOTIDE SEQUENCE</scope>
</reference>
<organism evidence="2 3">
    <name type="scientific">Linum tenue</name>
    <dbReference type="NCBI Taxonomy" id="586396"/>
    <lineage>
        <taxon>Eukaryota</taxon>
        <taxon>Viridiplantae</taxon>
        <taxon>Streptophyta</taxon>
        <taxon>Embryophyta</taxon>
        <taxon>Tracheophyta</taxon>
        <taxon>Spermatophyta</taxon>
        <taxon>Magnoliopsida</taxon>
        <taxon>eudicotyledons</taxon>
        <taxon>Gunneridae</taxon>
        <taxon>Pentapetalae</taxon>
        <taxon>rosids</taxon>
        <taxon>fabids</taxon>
        <taxon>Malpighiales</taxon>
        <taxon>Linaceae</taxon>
        <taxon>Linum</taxon>
    </lineage>
</organism>
<proteinExistence type="predicted"/>
<feature type="region of interest" description="Disordered" evidence="1">
    <location>
        <begin position="62"/>
        <end position="81"/>
    </location>
</feature>
<keyword evidence="3" id="KW-1185">Reference proteome</keyword>
<gene>
    <name evidence="2" type="ORF">LITE_LOCUS47085</name>
</gene>
<sequence length="93" mass="10324">MATAKWWRGMRTAAKFPPPSVQSLYSPSSPYHTIQAIPREATGSRDRTQGRIPAVVCFSAEPPLEKNPDARSSSASRKRLLTTEKKQILSILN</sequence>
<comment type="caution">
    <text evidence="2">The sequence shown here is derived from an EMBL/GenBank/DDBJ whole genome shotgun (WGS) entry which is preliminary data.</text>
</comment>
<dbReference type="EMBL" id="CAMGYJ010000010">
    <property type="protein sequence ID" value="CAI0554126.1"/>
    <property type="molecule type" value="Genomic_DNA"/>
</dbReference>
<evidence type="ECO:0000313" key="2">
    <source>
        <dbReference type="EMBL" id="CAI0554126.1"/>
    </source>
</evidence>
<accession>A0AAV0RA27</accession>
<name>A0AAV0RA27_9ROSI</name>
<evidence type="ECO:0000256" key="1">
    <source>
        <dbReference type="SAM" id="MobiDB-lite"/>
    </source>
</evidence>
<dbReference type="AlphaFoldDB" id="A0AAV0RA27"/>
<dbReference type="Proteomes" id="UP001154282">
    <property type="component" value="Unassembled WGS sequence"/>
</dbReference>